<dbReference type="Gene3D" id="3.90.650.10">
    <property type="entry name" value="PurM-like C-terminal domain"/>
    <property type="match status" value="1"/>
</dbReference>
<dbReference type="InterPro" id="IPR024346">
    <property type="entry name" value="Tegument_herpes_virus_N"/>
</dbReference>
<dbReference type="GO" id="GO:0019033">
    <property type="term" value="C:viral tegument"/>
    <property type="evidence" value="ECO:0007669"/>
    <property type="project" value="UniProtKB-SubCell"/>
</dbReference>
<dbReference type="SUPFAM" id="SSF55326">
    <property type="entry name" value="PurM N-terminal domain-like"/>
    <property type="match status" value="1"/>
</dbReference>
<dbReference type="Gene3D" id="3.30.1330.10">
    <property type="entry name" value="PurM-like, N-terminal domain"/>
    <property type="match status" value="1"/>
</dbReference>
<dbReference type="InterPro" id="IPR036921">
    <property type="entry name" value="PurM-like_N_sf"/>
</dbReference>
<comment type="subcellular location">
    <subcellularLocation>
        <location evidence="1">Virion tegument</location>
    </subcellularLocation>
</comment>
<evidence type="ECO:0000259" key="7">
    <source>
        <dbReference type="Pfam" id="PF22689"/>
    </source>
</evidence>
<evidence type="ECO:0000259" key="5">
    <source>
        <dbReference type="Pfam" id="PF02769"/>
    </source>
</evidence>
<feature type="domain" description="Tegument protein herpes virus N-terminal" evidence="6">
    <location>
        <begin position="332"/>
        <end position="614"/>
    </location>
</feature>
<dbReference type="GO" id="GO:0004642">
    <property type="term" value="F:phosphoribosylformylglycinamidine synthase activity"/>
    <property type="evidence" value="ECO:0007669"/>
    <property type="project" value="TreeGrafter"/>
</dbReference>
<dbReference type="InterPro" id="IPR055181">
    <property type="entry name" value="FGAR-AT_PurM_N-like"/>
</dbReference>
<organism evidence="8">
    <name type="scientific">vespertilionid gammaherpesvirus 3</name>
    <dbReference type="NCBI Taxonomy" id="2846598"/>
    <lineage>
        <taxon>Viruses</taxon>
        <taxon>Duplodnaviria</taxon>
        <taxon>Heunggongvirae</taxon>
        <taxon>Peploviricota</taxon>
        <taxon>Herviviricetes</taxon>
        <taxon>Herpesvirales</taxon>
        <taxon>Orthoherpesviridae</taxon>
        <taxon>Gammaherpesvirinae</taxon>
        <taxon>Patagivirus</taxon>
        <taxon>Patagivirus vespertilionidgamma3</taxon>
    </lineage>
</organism>
<evidence type="ECO:0000313" key="9">
    <source>
        <dbReference type="Proteomes" id="UP000290797"/>
    </source>
</evidence>
<evidence type="ECO:0000256" key="4">
    <source>
        <dbReference type="SAM" id="MobiDB-lite"/>
    </source>
</evidence>
<dbReference type="EMBL" id="MF385016">
    <property type="protein sequence ID" value="ATA58237.1"/>
    <property type="molecule type" value="Genomic_DNA"/>
</dbReference>
<feature type="domain" description="PurM-like C-terminal" evidence="5">
    <location>
        <begin position="951"/>
        <end position="1042"/>
    </location>
</feature>
<reference evidence="8" key="1">
    <citation type="journal article" date="2018" name="Virology">
        <title>Isolation, characterization and prevalence of a novel Gammaherpesvirus in Eptesicus fuscus, the North American big brown bat.</title>
        <authorList>
            <person name="Subudhi S."/>
            <person name="Rapin N."/>
            <person name="Dorville N."/>
            <person name="Hill J.E."/>
            <person name="Town J."/>
            <person name="Willis C.K."/>
            <person name="Bollinger T.K."/>
            <person name="Misra V."/>
        </authorList>
    </citation>
    <scope>NUCLEOTIDE SEQUENCE</scope>
</reference>
<dbReference type="Pfam" id="PF12818">
    <property type="entry name" value="Tegument_dsDNA"/>
    <property type="match status" value="1"/>
</dbReference>
<dbReference type="GO" id="GO:0006164">
    <property type="term" value="P:purine nucleotide biosynthetic process"/>
    <property type="evidence" value="ECO:0007669"/>
    <property type="project" value="TreeGrafter"/>
</dbReference>
<dbReference type="Proteomes" id="UP000290797">
    <property type="component" value="Segment"/>
</dbReference>
<dbReference type="InterPro" id="IPR036676">
    <property type="entry name" value="PurM-like_C_sf"/>
</dbReference>
<keyword evidence="2" id="KW-0920">Virion tegument</keyword>
<dbReference type="PANTHER" id="PTHR10099:SF1">
    <property type="entry name" value="PHOSPHORIBOSYLFORMYLGLYCINAMIDINE SYNTHASE"/>
    <property type="match status" value="1"/>
</dbReference>
<dbReference type="InterPro" id="IPR029062">
    <property type="entry name" value="Class_I_gatase-like"/>
</dbReference>
<evidence type="ECO:0000259" key="6">
    <source>
        <dbReference type="Pfam" id="PF12818"/>
    </source>
</evidence>
<feature type="compositionally biased region" description="Low complexity" evidence="4">
    <location>
        <begin position="1398"/>
        <end position="1414"/>
    </location>
</feature>
<feature type="region of interest" description="Disordered" evidence="4">
    <location>
        <begin position="666"/>
        <end position="691"/>
    </location>
</feature>
<dbReference type="Pfam" id="PF22689">
    <property type="entry name" value="FGAR-AT_PurM_N-like"/>
    <property type="match status" value="1"/>
</dbReference>
<sequence length="1452" mass="158274">MDDDQQEDAMEAEPFNAFDIDNIDATVGCDLLSNVLNYPFDPNPIMHETASFYYIHGAHPTPAETAAPLLLGPDGEAPLTDVPLRAEEGFAVIIKVRVTPNAYQKIKAAEVELNRALREFLELLRGAGVPRVSSEIASACSTMQVFAYGPNPWGPDTTLSREVTAILRGAAAMGRRWPPMFSEPEDAARQTAMMMSVQRFECFRILGIQPTLAQPSETHATFLQMLLCHGQGGNVQYEISGDRHPPTLCAKRLYKPIKERPPEDQLKAYFCGSLGEGGAARDHHAEARGQWSRGAEPGTHMALHRLPYDSAVPYLYGAQYWTNEYPRSEGTGLVHTLGEISSIRSELDLFLAQPSRLCALRMRCAQLGVCSASPVRALTPTAVAEEETYEEQAAQARLTAFLRAHLRALTAAGIPTVQGFVCALPEAQCGGSCRVTAPVRYMGEVALSRELPDPNAGGRRPTDIAMVCLLGEFRQRYLSLQYPHMYADSGAEAGSIARALSTFMAIAPKASCVWAPTNGTARTIHSQLQAACGEFGCTLPSKMLPEEVSRELKPFSATTEAWNRRVLTQMFLNVETTAVVVLVRGGHAPSVYAHVPNILHAVCRIFGVEFLLMGWRTGTYGDGIKVVDTSRGWPEDRMPPYLRFKRIAPKFHDQLPSLASLTGQGASRINWSAPPPPDRAPSPPLDHPTAYETPDLKDTLMAVLAHPSVCCKDYIVKHTDRVSSGRVAQHQGVGPADVPVSDYSVTVSKISGHVSTADDYWKGHTFYQDHMYTGEVPAPGVVSALGQCTVLMQHWPLAAARMALAEALISVCLGPINCRKDITVSASLAWPDEGVAVAEINRVLGETAGMCRALDVGFSCVSCTSSNVPNESGDVNLGMRSLVLSAIAPTLDVSAGALTPCLKTGTSRLLAAWVSEDQHHFGSIRQQVEGSGPFYGPCVNVTPKNLGALLSAIEFGKRSDGVQSAHDIGEGGLWTALAEMAIAGNLGVVVRVPAYEDPLKYLTSETPGVLFECLEPLSGHLVRELESHGVFCTTVGMVVAGSQEPEVRVMQGEGANAFELMRVTVRQLREHWSLYSQRQETALRPEGEGPLADAGAHHAYTSIHLTFQPRVIHGPVVKEHRVMVLQLPYCAVPEATIAALSDAGFYSELWPVARVNNSRDIRVQDYMGLCLVGDDVTSEADMGAKALVAQLVTMRGLVQVLRAMLAQPFTFALAMGALGSELLFALRAINYQRSTNSRLTCIPNASRQFESRWVNVAIPQSNASIAFRGMGGSVMPCWAQGSNLNYGHYDGDQGWRAMYDNHTVAGVFHNQSVHDGTATQYPRNPGGNAIPVAAVCSAHGRHTAMLFRPDLAFNLWQWQHVPHTVPAMTMSPWKMMFYNLHEWGNQKWADRAPGIEGQPPEVQAQAQAEQQPQARIRSQWLGRARARVQVRPRPNPPIYEPPEDQHQPPNDD</sequence>
<dbReference type="PANTHER" id="PTHR10099">
    <property type="entry name" value="PHOSPHORIBOSYLFORMYLGLYCINAMIDINE SYNTHASE"/>
    <property type="match status" value="1"/>
</dbReference>
<evidence type="ECO:0000313" key="8">
    <source>
        <dbReference type="EMBL" id="ATA58237.1"/>
    </source>
</evidence>
<proteinExistence type="predicted"/>
<name>A0A2D0ZNU7_9GAMA</name>
<feature type="domain" description="FGAR-AT PurM N-terminal-like" evidence="7">
    <location>
        <begin position="712"/>
        <end position="833"/>
    </location>
</feature>
<keyword evidence="9" id="KW-1185">Reference proteome</keyword>
<evidence type="ECO:0000256" key="3">
    <source>
        <dbReference type="ARBA" id="ARBA00022844"/>
    </source>
</evidence>
<dbReference type="Pfam" id="PF13507">
    <property type="entry name" value="GATase_5"/>
    <property type="match status" value="1"/>
</dbReference>
<dbReference type="SUPFAM" id="SSF52317">
    <property type="entry name" value="Class I glutamine amidotransferase-like"/>
    <property type="match status" value="1"/>
</dbReference>
<feature type="compositionally biased region" description="Pro residues" evidence="4">
    <location>
        <begin position="673"/>
        <end position="686"/>
    </location>
</feature>
<dbReference type="Pfam" id="PF02769">
    <property type="entry name" value="AIRS_C"/>
    <property type="match status" value="1"/>
</dbReference>
<keyword evidence="3" id="KW-0946">Virion</keyword>
<evidence type="ECO:0000256" key="1">
    <source>
        <dbReference type="ARBA" id="ARBA00004535"/>
    </source>
</evidence>
<evidence type="ECO:0000256" key="2">
    <source>
        <dbReference type="ARBA" id="ARBA00022580"/>
    </source>
</evidence>
<dbReference type="InterPro" id="IPR010918">
    <property type="entry name" value="PurM-like_C_dom"/>
</dbReference>
<accession>A0A2D0ZNU7</accession>
<dbReference type="SMART" id="SM01211">
    <property type="entry name" value="GATase_5"/>
    <property type="match status" value="1"/>
</dbReference>
<dbReference type="SUPFAM" id="SSF56042">
    <property type="entry name" value="PurM C-terminal domain-like"/>
    <property type="match status" value="1"/>
</dbReference>
<protein>
    <submittedName>
        <fullName evidence="8">Phosphoribosylformylglycinamidine synthase</fullName>
    </submittedName>
</protein>
<feature type="region of interest" description="Disordered" evidence="4">
    <location>
        <begin position="1390"/>
        <end position="1452"/>
    </location>
</feature>
<dbReference type="Gene3D" id="3.40.50.880">
    <property type="match status" value="1"/>
</dbReference>